<dbReference type="Proteomes" id="UP000604737">
    <property type="component" value="Unassembled WGS sequence"/>
</dbReference>
<evidence type="ECO:0000256" key="6">
    <source>
        <dbReference type="SAM" id="Phobius"/>
    </source>
</evidence>
<evidence type="ECO:0000256" key="2">
    <source>
        <dbReference type="ARBA" id="ARBA00009399"/>
    </source>
</evidence>
<evidence type="ECO:0000256" key="5">
    <source>
        <dbReference type="ARBA" id="ARBA00023136"/>
    </source>
</evidence>
<name>A0ABQ3H4A9_9NEIS</name>
<keyword evidence="9" id="KW-1185">Reference proteome</keyword>
<keyword evidence="4 6" id="KW-1133">Transmembrane helix</keyword>
<dbReference type="PANTHER" id="PTHR38459">
    <property type="entry name" value="PROPHAGE BACTOPRENOL-LINKED GLUCOSE TRANSLOCASE HOMOLOG"/>
    <property type="match status" value="1"/>
</dbReference>
<sequence>MKKLHHQFLHFAAVGLAGTGIQYLTLWFGVEHLGLKAAVASAVGYVLGCFANYALNYKYTFKSGKSHKEAASKYFTIVGVGWCLNTALMTLFVHTLGWQYFVAQIITTGIGLVWNFGGSRFWAFREHRHEH</sequence>
<gene>
    <name evidence="8" type="ORF">GCM10007350_32070</name>
</gene>
<dbReference type="InterPro" id="IPR007267">
    <property type="entry name" value="GtrA_DPMS_TM"/>
</dbReference>
<keyword evidence="3 6" id="KW-0812">Transmembrane</keyword>
<evidence type="ECO:0000256" key="1">
    <source>
        <dbReference type="ARBA" id="ARBA00004141"/>
    </source>
</evidence>
<evidence type="ECO:0000313" key="8">
    <source>
        <dbReference type="EMBL" id="GHD67823.1"/>
    </source>
</evidence>
<feature type="transmembrane region" description="Helical" evidence="6">
    <location>
        <begin position="74"/>
        <end position="92"/>
    </location>
</feature>
<organism evidence="8 9">
    <name type="scientific">Jeongeupia chitinilytica</name>
    <dbReference type="NCBI Taxonomy" id="1041641"/>
    <lineage>
        <taxon>Bacteria</taxon>
        <taxon>Pseudomonadati</taxon>
        <taxon>Pseudomonadota</taxon>
        <taxon>Betaproteobacteria</taxon>
        <taxon>Neisseriales</taxon>
        <taxon>Chitinibacteraceae</taxon>
        <taxon>Jeongeupia</taxon>
    </lineage>
</organism>
<accession>A0ABQ3H4A9</accession>
<comment type="caution">
    <text evidence="8">The sequence shown here is derived from an EMBL/GenBank/DDBJ whole genome shotgun (WGS) entry which is preliminary data.</text>
</comment>
<protein>
    <recommendedName>
        <fullName evidence="7">GtrA/DPMS transmembrane domain-containing protein</fullName>
    </recommendedName>
</protein>
<dbReference type="RefSeq" id="WP_189461923.1">
    <property type="nucleotide sequence ID" value="NZ_BMYO01000009.1"/>
</dbReference>
<proteinExistence type="inferred from homology"/>
<keyword evidence="5 6" id="KW-0472">Membrane</keyword>
<dbReference type="PANTHER" id="PTHR38459:SF1">
    <property type="entry name" value="PROPHAGE BACTOPRENOL-LINKED GLUCOSE TRANSLOCASE HOMOLOG"/>
    <property type="match status" value="1"/>
</dbReference>
<evidence type="ECO:0000256" key="3">
    <source>
        <dbReference type="ARBA" id="ARBA00022692"/>
    </source>
</evidence>
<feature type="domain" description="GtrA/DPMS transmembrane" evidence="7">
    <location>
        <begin position="11"/>
        <end position="124"/>
    </location>
</feature>
<dbReference type="EMBL" id="BMYO01000009">
    <property type="protein sequence ID" value="GHD67823.1"/>
    <property type="molecule type" value="Genomic_DNA"/>
</dbReference>
<comment type="subcellular location">
    <subcellularLocation>
        <location evidence="1">Membrane</location>
        <topology evidence="1">Multi-pass membrane protein</topology>
    </subcellularLocation>
</comment>
<comment type="similarity">
    <text evidence="2">Belongs to the GtrA family.</text>
</comment>
<dbReference type="InterPro" id="IPR051401">
    <property type="entry name" value="GtrA_CellWall_Glycosyl"/>
</dbReference>
<feature type="transmembrane region" description="Helical" evidence="6">
    <location>
        <begin position="7"/>
        <end position="28"/>
    </location>
</feature>
<reference evidence="9" key="1">
    <citation type="journal article" date="2019" name="Int. J. Syst. Evol. Microbiol.">
        <title>The Global Catalogue of Microorganisms (GCM) 10K type strain sequencing project: providing services to taxonomists for standard genome sequencing and annotation.</title>
        <authorList>
            <consortium name="The Broad Institute Genomics Platform"/>
            <consortium name="The Broad Institute Genome Sequencing Center for Infectious Disease"/>
            <person name="Wu L."/>
            <person name="Ma J."/>
        </authorList>
    </citation>
    <scope>NUCLEOTIDE SEQUENCE [LARGE SCALE GENOMIC DNA]</scope>
    <source>
        <strain evidence="9">KCTC 23701</strain>
    </source>
</reference>
<evidence type="ECO:0000256" key="4">
    <source>
        <dbReference type="ARBA" id="ARBA00022989"/>
    </source>
</evidence>
<evidence type="ECO:0000259" key="7">
    <source>
        <dbReference type="Pfam" id="PF04138"/>
    </source>
</evidence>
<feature type="transmembrane region" description="Helical" evidence="6">
    <location>
        <begin position="98"/>
        <end position="117"/>
    </location>
</feature>
<dbReference type="Pfam" id="PF04138">
    <property type="entry name" value="GtrA_DPMS_TM"/>
    <property type="match status" value="1"/>
</dbReference>
<feature type="transmembrane region" description="Helical" evidence="6">
    <location>
        <begin position="34"/>
        <end position="53"/>
    </location>
</feature>
<evidence type="ECO:0000313" key="9">
    <source>
        <dbReference type="Proteomes" id="UP000604737"/>
    </source>
</evidence>